<evidence type="ECO:0000256" key="1">
    <source>
        <dbReference type="SAM" id="MobiDB-lite"/>
    </source>
</evidence>
<feature type="compositionally biased region" description="Basic and acidic residues" evidence="1">
    <location>
        <begin position="201"/>
        <end position="214"/>
    </location>
</feature>
<proteinExistence type="predicted"/>
<dbReference type="AlphaFoldDB" id="A0A8R7Q183"/>
<accession>A0A8R7Q183</accession>
<feature type="compositionally biased region" description="Basic and acidic residues" evidence="1">
    <location>
        <begin position="74"/>
        <end position="87"/>
    </location>
</feature>
<organism evidence="2 3">
    <name type="scientific">Triticum urartu</name>
    <name type="common">Red wild einkorn</name>
    <name type="synonym">Crithodium urartu</name>
    <dbReference type="NCBI Taxonomy" id="4572"/>
    <lineage>
        <taxon>Eukaryota</taxon>
        <taxon>Viridiplantae</taxon>
        <taxon>Streptophyta</taxon>
        <taxon>Embryophyta</taxon>
        <taxon>Tracheophyta</taxon>
        <taxon>Spermatophyta</taxon>
        <taxon>Magnoliopsida</taxon>
        <taxon>Liliopsida</taxon>
        <taxon>Poales</taxon>
        <taxon>Poaceae</taxon>
        <taxon>BOP clade</taxon>
        <taxon>Pooideae</taxon>
        <taxon>Triticodae</taxon>
        <taxon>Triticeae</taxon>
        <taxon>Triticinae</taxon>
        <taxon>Triticum</taxon>
    </lineage>
</organism>
<sequence>ALGCRDVVVAEGGQGLAGPAPDDVLVVHHGHAGPDEGPHPEDPLLVPRLLVVVHHGGPEAPGRVDAGAGDGDGGEVHDEHREPDGQRRQHGHVGVPRLALRVGGGEDGVDEHEGADDLRGEPGALGVSRRELVGAAAVARVLGAVHGPDEAGPAHGAEALPDHVEQRADEGDLAGEEEAEGDGRVDVAAGDAGGAVDQDEDHAAEGPRDAEDSRAAAADGGVGLALVADDGGDGDVDEEERGGELGDDGAPERPLAQLAGVDERRRGRVTVVLGGVVVVIV</sequence>
<keyword evidence="3" id="KW-1185">Reference proteome</keyword>
<feature type="compositionally biased region" description="Low complexity" evidence="1">
    <location>
        <begin position="186"/>
        <end position="196"/>
    </location>
</feature>
<reference evidence="2" key="3">
    <citation type="submission" date="2022-06" db="UniProtKB">
        <authorList>
            <consortium name="EnsemblPlants"/>
        </authorList>
    </citation>
    <scope>IDENTIFICATION</scope>
</reference>
<name>A0A8R7Q183_TRIUA</name>
<dbReference type="EnsemblPlants" id="TuG1812G0400000044.01.T01">
    <property type="protein sequence ID" value="TuG1812G0400000044.01.T01.cds399294"/>
    <property type="gene ID" value="TuG1812G0400000044.01"/>
</dbReference>
<feature type="region of interest" description="Disordered" evidence="1">
    <location>
        <begin position="171"/>
        <end position="259"/>
    </location>
</feature>
<evidence type="ECO:0000313" key="3">
    <source>
        <dbReference type="Proteomes" id="UP000015106"/>
    </source>
</evidence>
<dbReference type="Proteomes" id="UP000015106">
    <property type="component" value="Chromosome 4"/>
</dbReference>
<feature type="compositionally biased region" description="Low complexity" evidence="1">
    <location>
        <begin position="215"/>
        <end position="229"/>
    </location>
</feature>
<dbReference type="Gramene" id="TuG1812G0400000044.01.T01">
    <property type="protein sequence ID" value="TuG1812G0400000044.01.T01.cds399294"/>
    <property type="gene ID" value="TuG1812G0400000044.01"/>
</dbReference>
<feature type="region of interest" description="Disordered" evidence="1">
    <location>
        <begin position="56"/>
        <end position="123"/>
    </location>
</feature>
<reference evidence="3" key="1">
    <citation type="journal article" date="2013" name="Nature">
        <title>Draft genome of the wheat A-genome progenitor Triticum urartu.</title>
        <authorList>
            <person name="Ling H.Q."/>
            <person name="Zhao S."/>
            <person name="Liu D."/>
            <person name="Wang J."/>
            <person name="Sun H."/>
            <person name="Zhang C."/>
            <person name="Fan H."/>
            <person name="Li D."/>
            <person name="Dong L."/>
            <person name="Tao Y."/>
            <person name="Gao C."/>
            <person name="Wu H."/>
            <person name="Li Y."/>
            <person name="Cui Y."/>
            <person name="Guo X."/>
            <person name="Zheng S."/>
            <person name="Wang B."/>
            <person name="Yu K."/>
            <person name="Liang Q."/>
            <person name="Yang W."/>
            <person name="Lou X."/>
            <person name="Chen J."/>
            <person name="Feng M."/>
            <person name="Jian J."/>
            <person name="Zhang X."/>
            <person name="Luo G."/>
            <person name="Jiang Y."/>
            <person name="Liu J."/>
            <person name="Wang Z."/>
            <person name="Sha Y."/>
            <person name="Zhang B."/>
            <person name="Wu H."/>
            <person name="Tang D."/>
            <person name="Shen Q."/>
            <person name="Xue P."/>
            <person name="Zou S."/>
            <person name="Wang X."/>
            <person name="Liu X."/>
            <person name="Wang F."/>
            <person name="Yang Y."/>
            <person name="An X."/>
            <person name="Dong Z."/>
            <person name="Zhang K."/>
            <person name="Zhang X."/>
            <person name="Luo M.C."/>
            <person name="Dvorak J."/>
            <person name="Tong Y."/>
            <person name="Wang J."/>
            <person name="Yang H."/>
            <person name="Li Z."/>
            <person name="Wang D."/>
            <person name="Zhang A."/>
            <person name="Wang J."/>
        </authorList>
    </citation>
    <scope>NUCLEOTIDE SEQUENCE</scope>
    <source>
        <strain evidence="3">cv. G1812</strain>
    </source>
</reference>
<evidence type="ECO:0000313" key="2">
    <source>
        <dbReference type="EnsemblPlants" id="TuG1812G0400000044.01.T01.cds399294"/>
    </source>
</evidence>
<feature type="compositionally biased region" description="Acidic residues" evidence="1">
    <location>
        <begin position="171"/>
        <end position="180"/>
    </location>
</feature>
<protein>
    <submittedName>
        <fullName evidence="2">Uncharacterized protein</fullName>
    </submittedName>
</protein>
<feature type="compositionally biased region" description="Basic and acidic residues" evidence="1">
    <location>
        <begin position="111"/>
        <end position="120"/>
    </location>
</feature>
<reference evidence="2" key="2">
    <citation type="submission" date="2018-03" db="EMBL/GenBank/DDBJ databases">
        <title>The Triticum urartu genome reveals the dynamic nature of wheat genome evolution.</title>
        <authorList>
            <person name="Ling H."/>
            <person name="Ma B."/>
            <person name="Shi X."/>
            <person name="Liu H."/>
            <person name="Dong L."/>
            <person name="Sun H."/>
            <person name="Cao Y."/>
            <person name="Gao Q."/>
            <person name="Zheng S."/>
            <person name="Li Y."/>
            <person name="Yu Y."/>
            <person name="Du H."/>
            <person name="Qi M."/>
            <person name="Li Y."/>
            <person name="Yu H."/>
            <person name="Cui Y."/>
            <person name="Wang N."/>
            <person name="Chen C."/>
            <person name="Wu H."/>
            <person name="Zhao Y."/>
            <person name="Zhang J."/>
            <person name="Li Y."/>
            <person name="Zhou W."/>
            <person name="Zhang B."/>
            <person name="Hu W."/>
            <person name="Eijk M."/>
            <person name="Tang J."/>
            <person name="Witsenboer H."/>
            <person name="Zhao S."/>
            <person name="Li Z."/>
            <person name="Zhang A."/>
            <person name="Wang D."/>
            <person name="Liang C."/>
        </authorList>
    </citation>
    <scope>NUCLEOTIDE SEQUENCE [LARGE SCALE GENOMIC DNA]</scope>
    <source>
        <strain evidence="2">cv. G1812</strain>
    </source>
</reference>
<feature type="compositionally biased region" description="Acidic residues" evidence="1">
    <location>
        <begin position="230"/>
        <end position="249"/>
    </location>
</feature>